<gene>
    <name evidence="2" type="ORF">LEMA_P084480.1</name>
</gene>
<reference evidence="3" key="1">
    <citation type="journal article" date="2011" name="Nat. Commun.">
        <title>Effector diversification within compartments of the Leptosphaeria maculans genome affected by Repeat-Induced Point mutations.</title>
        <authorList>
            <person name="Rouxel T."/>
            <person name="Grandaubert J."/>
            <person name="Hane J.K."/>
            <person name="Hoede C."/>
            <person name="van de Wouw A.P."/>
            <person name="Couloux A."/>
            <person name="Dominguez V."/>
            <person name="Anthouard V."/>
            <person name="Bally P."/>
            <person name="Bourras S."/>
            <person name="Cozijnsen A.J."/>
            <person name="Ciuffetti L.M."/>
            <person name="Degrave A."/>
            <person name="Dilmaghani A."/>
            <person name="Duret L."/>
            <person name="Fudal I."/>
            <person name="Goodwin S.B."/>
            <person name="Gout L."/>
            <person name="Glaser N."/>
            <person name="Linglin J."/>
            <person name="Kema G.H.J."/>
            <person name="Lapalu N."/>
            <person name="Lawrence C.B."/>
            <person name="May K."/>
            <person name="Meyer M."/>
            <person name="Ollivier B."/>
            <person name="Poulain J."/>
            <person name="Schoch C.L."/>
            <person name="Simon A."/>
            <person name="Spatafora J.W."/>
            <person name="Stachowiak A."/>
            <person name="Turgeon B.G."/>
            <person name="Tyler B.M."/>
            <person name="Vincent D."/>
            <person name="Weissenbach J."/>
            <person name="Amselem J."/>
            <person name="Quesneville H."/>
            <person name="Oliver R.P."/>
            <person name="Wincker P."/>
            <person name="Balesdent M.-H."/>
            <person name="Howlett B.J."/>
        </authorList>
    </citation>
    <scope>NUCLEOTIDE SEQUENCE [LARGE SCALE GENOMIC DNA]</scope>
    <source>
        <strain evidence="3">JN3 / isolate v23.1.3 / race Av1-4-5-6-7-8</strain>
    </source>
</reference>
<feature type="signal peptide" evidence="1">
    <location>
        <begin position="1"/>
        <end position="19"/>
    </location>
</feature>
<evidence type="ECO:0000313" key="3">
    <source>
        <dbReference type="Proteomes" id="UP000002668"/>
    </source>
</evidence>
<proteinExistence type="predicted"/>
<dbReference type="AlphaFoldDB" id="E5A6G4"/>
<dbReference type="VEuPathDB" id="FungiDB:LEMA_P084480.1"/>
<organism evidence="2 3">
    <name type="scientific">Leptosphaeria maculans (strain JN3 / isolate v23.1.3 / race Av1-4-5-6-7-8)</name>
    <name type="common">Blackleg fungus</name>
    <name type="synonym">Phoma lingam</name>
    <dbReference type="NCBI Taxonomy" id="985895"/>
    <lineage>
        <taxon>Eukaryota</taxon>
        <taxon>Fungi</taxon>
        <taxon>Dikarya</taxon>
        <taxon>Ascomycota</taxon>
        <taxon>Pezizomycotina</taxon>
        <taxon>Dothideomycetes</taxon>
        <taxon>Pleosporomycetidae</taxon>
        <taxon>Pleosporales</taxon>
        <taxon>Pleosporineae</taxon>
        <taxon>Leptosphaeriaceae</taxon>
        <taxon>Plenodomus</taxon>
        <taxon>Plenodomus lingam/Leptosphaeria maculans species complex</taxon>
    </lineage>
</organism>
<keyword evidence="1" id="KW-0732">Signal</keyword>
<dbReference type="EMBL" id="FP929135">
    <property type="protein sequence ID" value="CBX99209.1"/>
    <property type="molecule type" value="Genomic_DNA"/>
</dbReference>
<protein>
    <recommendedName>
        <fullName evidence="4">Secreted protein</fullName>
    </recommendedName>
</protein>
<dbReference type="OMA" id="PECISFG"/>
<sequence length="186" mass="20804">MKFLNSIVLAATLATGVVSFLPPIEPLKENGWTPPLSNAVINSAAYASFLHSETVNPHYEKVQRRHDNVDPINQTYVTPDQLYTLMCTLPGFRGDCLVFGSSPGSCVSWWSYQPWNSTAVSDRFNDKVFSLASNTGGQCMFYKDLQCNQYGNDSGITKSYVYNFGLPIPEDETITDYEQAITSWRC</sequence>
<dbReference type="HOGENOM" id="CLU_099112_0_0_1"/>
<dbReference type="RefSeq" id="XP_003842688.1">
    <property type="nucleotide sequence ID" value="XM_003842640.1"/>
</dbReference>
<feature type="chain" id="PRO_5003194830" description="Secreted protein" evidence="1">
    <location>
        <begin position="20"/>
        <end position="186"/>
    </location>
</feature>
<dbReference type="GeneID" id="13282605"/>
<keyword evidence="3" id="KW-1185">Reference proteome</keyword>
<evidence type="ECO:0008006" key="4">
    <source>
        <dbReference type="Google" id="ProtNLM"/>
    </source>
</evidence>
<dbReference type="InParanoid" id="E5A6G4"/>
<name>E5A6G4_LEPMJ</name>
<evidence type="ECO:0000313" key="2">
    <source>
        <dbReference type="EMBL" id="CBX99209.1"/>
    </source>
</evidence>
<dbReference type="Proteomes" id="UP000002668">
    <property type="component" value="Genome"/>
</dbReference>
<evidence type="ECO:0000256" key="1">
    <source>
        <dbReference type="SAM" id="SignalP"/>
    </source>
</evidence>
<accession>E5A6G4</accession>
<dbReference type="eggNOG" id="ENOG502SRT8">
    <property type="taxonomic scope" value="Eukaryota"/>
</dbReference>
<dbReference type="OrthoDB" id="3636092at2759"/>